<proteinExistence type="inferred from homology"/>
<dbReference type="Pfam" id="PF00255">
    <property type="entry name" value="GSHPx"/>
    <property type="match status" value="1"/>
</dbReference>
<dbReference type="InterPro" id="IPR036249">
    <property type="entry name" value="Thioredoxin-like_sf"/>
</dbReference>
<comment type="caution">
    <text evidence="5">The sequence shown here is derived from an EMBL/GenBank/DDBJ whole genome shotgun (WGS) entry which is preliminary data.</text>
</comment>
<accession>A0A8J8NIY6</accession>
<dbReference type="PROSITE" id="PS00763">
    <property type="entry name" value="GLUTATHIONE_PEROXID_2"/>
    <property type="match status" value="1"/>
</dbReference>
<dbReference type="OrthoDB" id="446890at2759"/>
<sequence length="191" mass="21496">MATAYDSLWTIGALSIDGHVINQLKDQLSPATKCVMVVNFSTHSPHAEGQFMALNELYDRYEKHGFEILAFPCGQFGKEKESGSNQEIRDYVVGKWGVRFPLFHKVKVNGAETDEVFKYLRAKTPSFVDKSKTPQLHGGAEIGLKIKDIPGNFCKFLLDSNGQVVDCLPNENDDPRKLEQRIQKFLGLSHH</sequence>
<dbReference type="PANTHER" id="PTHR11592">
    <property type="entry name" value="GLUTATHIONE PEROXIDASE"/>
    <property type="match status" value="1"/>
</dbReference>
<evidence type="ECO:0000256" key="1">
    <source>
        <dbReference type="ARBA" id="ARBA00006926"/>
    </source>
</evidence>
<evidence type="ECO:0000313" key="5">
    <source>
        <dbReference type="EMBL" id="TNV75569.1"/>
    </source>
</evidence>
<organism evidence="5 6">
    <name type="scientific">Halteria grandinella</name>
    <dbReference type="NCBI Taxonomy" id="5974"/>
    <lineage>
        <taxon>Eukaryota</taxon>
        <taxon>Sar</taxon>
        <taxon>Alveolata</taxon>
        <taxon>Ciliophora</taxon>
        <taxon>Intramacronucleata</taxon>
        <taxon>Spirotrichea</taxon>
        <taxon>Stichotrichia</taxon>
        <taxon>Sporadotrichida</taxon>
        <taxon>Halteriidae</taxon>
        <taxon>Halteria</taxon>
    </lineage>
</organism>
<evidence type="ECO:0000259" key="4">
    <source>
        <dbReference type="PROSITE" id="PS51352"/>
    </source>
</evidence>
<dbReference type="EMBL" id="RRYP01015292">
    <property type="protein sequence ID" value="TNV75569.1"/>
    <property type="molecule type" value="Genomic_DNA"/>
</dbReference>
<keyword evidence="2" id="KW-0575">Peroxidase</keyword>
<dbReference type="GO" id="GO:0006979">
    <property type="term" value="P:response to oxidative stress"/>
    <property type="evidence" value="ECO:0007669"/>
    <property type="project" value="InterPro"/>
</dbReference>
<feature type="domain" description="Thioredoxin" evidence="4">
    <location>
        <begin position="2"/>
        <end position="187"/>
    </location>
</feature>
<name>A0A8J8NIY6_HALGN</name>
<protein>
    <recommendedName>
        <fullName evidence="4">Thioredoxin domain-containing protein</fullName>
    </recommendedName>
</protein>
<dbReference type="InterPro" id="IPR029760">
    <property type="entry name" value="GPX_CS"/>
</dbReference>
<dbReference type="PANTHER" id="PTHR11592:SF132">
    <property type="entry name" value="GLUTATHIONE PEROXIDASE 7, CHLOROPLASTIC-RELATED"/>
    <property type="match status" value="1"/>
</dbReference>
<gene>
    <name evidence="5" type="ORF">FGO68_gene9526</name>
</gene>
<dbReference type="PROSITE" id="PS51355">
    <property type="entry name" value="GLUTATHIONE_PEROXID_3"/>
    <property type="match status" value="1"/>
</dbReference>
<dbReference type="PROSITE" id="PS51352">
    <property type="entry name" value="THIOREDOXIN_2"/>
    <property type="match status" value="1"/>
</dbReference>
<dbReference type="SUPFAM" id="SSF52833">
    <property type="entry name" value="Thioredoxin-like"/>
    <property type="match status" value="1"/>
</dbReference>
<keyword evidence="6" id="KW-1185">Reference proteome</keyword>
<comment type="similarity">
    <text evidence="1">Belongs to the glutathione peroxidase family.</text>
</comment>
<evidence type="ECO:0000256" key="3">
    <source>
        <dbReference type="ARBA" id="ARBA00023002"/>
    </source>
</evidence>
<evidence type="ECO:0000313" key="6">
    <source>
        <dbReference type="Proteomes" id="UP000785679"/>
    </source>
</evidence>
<evidence type="ECO:0000256" key="2">
    <source>
        <dbReference type="ARBA" id="ARBA00022559"/>
    </source>
</evidence>
<keyword evidence="3" id="KW-0560">Oxidoreductase</keyword>
<dbReference type="InterPro" id="IPR000889">
    <property type="entry name" value="Glutathione_peroxidase"/>
</dbReference>
<dbReference type="AlphaFoldDB" id="A0A8J8NIY6"/>
<dbReference type="InterPro" id="IPR013766">
    <property type="entry name" value="Thioredoxin_domain"/>
</dbReference>
<reference evidence="5" key="1">
    <citation type="submission" date="2019-06" db="EMBL/GenBank/DDBJ databases">
        <authorList>
            <person name="Zheng W."/>
        </authorList>
    </citation>
    <scope>NUCLEOTIDE SEQUENCE</scope>
    <source>
        <strain evidence="5">QDHG01</strain>
    </source>
</reference>
<dbReference type="Proteomes" id="UP000785679">
    <property type="component" value="Unassembled WGS sequence"/>
</dbReference>
<dbReference type="GO" id="GO:0004601">
    <property type="term" value="F:peroxidase activity"/>
    <property type="evidence" value="ECO:0007669"/>
    <property type="project" value="UniProtKB-KW"/>
</dbReference>
<dbReference type="PIRSF" id="PIRSF000303">
    <property type="entry name" value="Glutathion_perox"/>
    <property type="match status" value="1"/>
</dbReference>
<dbReference type="Gene3D" id="3.40.30.10">
    <property type="entry name" value="Glutaredoxin"/>
    <property type="match status" value="1"/>
</dbReference>